<name>A0ABU8L995_9MICO</name>
<evidence type="ECO:0000256" key="2">
    <source>
        <dbReference type="ARBA" id="ARBA00022741"/>
    </source>
</evidence>
<evidence type="ECO:0000256" key="1">
    <source>
        <dbReference type="ARBA" id="ARBA00005446"/>
    </source>
</evidence>
<keyword evidence="4" id="KW-0067">ATP-binding</keyword>
<organism evidence="13 14">
    <name type="scientific">Microbacterium bandirmense</name>
    <dbReference type="NCBI Taxonomy" id="3122050"/>
    <lineage>
        <taxon>Bacteria</taxon>
        <taxon>Bacillati</taxon>
        <taxon>Actinomycetota</taxon>
        <taxon>Actinomycetes</taxon>
        <taxon>Micrococcales</taxon>
        <taxon>Microbacteriaceae</taxon>
        <taxon>Microbacterium</taxon>
    </lineage>
</organism>
<evidence type="ECO:0000256" key="5">
    <source>
        <dbReference type="ARBA" id="ARBA00023125"/>
    </source>
</evidence>
<dbReference type="PROSITE" id="PS00690">
    <property type="entry name" value="DEAH_ATP_HELICASE"/>
    <property type="match status" value="1"/>
</dbReference>
<dbReference type="Gene3D" id="3.40.50.300">
    <property type="entry name" value="P-loop containing nucleotide triphosphate hydrolases"/>
    <property type="match status" value="2"/>
</dbReference>
<evidence type="ECO:0000259" key="12">
    <source>
        <dbReference type="PROSITE" id="PS51194"/>
    </source>
</evidence>
<keyword evidence="14" id="KW-1185">Reference proteome</keyword>
<evidence type="ECO:0000313" key="14">
    <source>
        <dbReference type="Proteomes" id="UP001371224"/>
    </source>
</evidence>
<evidence type="ECO:0000256" key="10">
    <source>
        <dbReference type="ARBA" id="ARBA00044550"/>
    </source>
</evidence>
<dbReference type="PANTHER" id="PTHR13710">
    <property type="entry name" value="DNA HELICASE RECQ FAMILY MEMBER"/>
    <property type="match status" value="1"/>
</dbReference>
<dbReference type="SUPFAM" id="SSF53271">
    <property type="entry name" value="PRTase-like"/>
    <property type="match status" value="1"/>
</dbReference>
<keyword evidence="6" id="KW-0413">Isomerase</keyword>
<dbReference type="Pfam" id="PF16124">
    <property type="entry name" value="RecQ_Zn_bind"/>
    <property type="match status" value="1"/>
</dbReference>
<evidence type="ECO:0000256" key="4">
    <source>
        <dbReference type="ARBA" id="ARBA00022840"/>
    </source>
</evidence>
<protein>
    <recommendedName>
        <fullName evidence="9">ATP-dependent DNA helicase RecQ</fullName>
        <ecNumber evidence="8">5.6.2.4</ecNumber>
    </recommendedName>
    <alternativeName>
        <fullName evidence="10">DNA 3'-5' helicase RecQ</fullName>
    </alternativeName>
</protein>
<comment type="catalytic activity">
    <reaction evidence="7">
        <text>Couples ATP hydrolysis with the unwinding of duplex DNA by translocating in the 3'-5' direction.</text>
        <dbReference type="EC" id="5.6.2.4"/>
    </reaction>
</comment>
<dbReference type="CDD" id="cd06223">
    <property type="entry name" value="PRTases_typeI"/>
    <property type="match status" value="1"/>
</dbReference>
<dbReference type="SMART" id="SM00490">
    <property type="entry name" value="HELICc"/>
    <property type="match status" value="1"/>
</dbReference>
<evidence type="ECO:0000256" key="8">
    <source>
        <dbReference type="ARBA" id="ARBA00034808"/>
    </source>
</evidence>
<dbReference type="InterPro" id="IPR029057">
    <property type="entry name" value="PRTase-like"/>
</dbReference>
<dbReference type="PANTHER" id="PTHR13710:SF105">
    <property type="entry name" value="ATP-DEPENDENT DNA HELICASE Q1"/>
    <property type="match status" value="1"/>
</dbReference>
<keyword evidence="3" id="KW-0378">Hydrolase</keyword>
<dbReference type="Proteomes" id="UP001371224">
    <property type="component" value="Unassembled WGS sequence"/>
</dbReference>
<feature type="domain" description="Helicase ATP-binding" evidence="11">
    <location>
        <begin position="34"/>
        <end position="209"/>
    </location>
</feature>
<evidence type="ECO:0000256" key="7">
    <source>
        <dbReference type="ARBA" id="ARBA00034617"/>
    </source>
</evidence>
<dbReference type="Pfam" id="PF00270">
    <property type="entry name" value="DEAD"/>
    <property type="match status" value="1"/>
</dbReference>
<dbReference type="RefSeq" id="WP_337330827.1">
    <property type="nucleotide sequence ID" value="NZ_JBBDGM010000002.1"/>
</dbReference>
<feature type="domain" description="Helicase C-terminal" evidence="12">
    <location>
        <begin position="249"/>
        <end position="405"/>
    </location>
</feature>
<evidence type="ECO:0000256" key="9">
    <source>
        <dbReference type="ARBA" id="ARBA00044535"/>
    </source>
</evidence>
<keyword evidence="5" id="KW-0238">DNA-binding</keyword>
<dbReference type="PROSITE" id="PS51194">
    <property type="entry name" value="HELICASE_CTER"/>
    <property type="match status" value="1"/>
</dbReference>
<gene>
    <name evidence="13" type="ORF">WDU99_02310</name>
</gene>
<proteinExistence type="inferred from homology"/>
<evidence type="ECO:0000256" key="3">
    <source>
        <dbReference type="ARBA" id="ARBA00022801"/>
    </source>
</evidence>
<accession>A0ABU8L995</accession>
<sequence>MASPDTRAAALNALRELVGRADAEFHDGQYEAIEALVEQRRRALVVQRTGWGKSAVYFVATLLLRRQGAGPTVLVSPLLALMRDQISAAERAGVRAVAINSTNAHEWQDVLDQLDRDEVDVLLVSPERLNNPAFREQQLPTLVQRIGMLVVDEAHCISDWGHDFRPDYRRLRDLIAGMPAGVPVLATTATANSRVVADVAEQLDASEGASDVAASDARGEAIGVLTIRGPLARASLRLGVLRLPGSTQRLAWLLSHLNDLPGSGIIYTLTVAAAVDTARLLREHGHEVHAYTGQTDADERADLEGRLKRNEVKALVATSALGMGFDKPDLGFVLHLGAPSSPVAYYQQVGRAGRASDSADVLLLPGTEDRDIWHYFATASMPDQERAERVIAALGDAPISTPALESMVDIRRTPLELLLKVLDVDGAVRRVQGGWVATGQPWTYDAERYERIAGERRAEQQHMIDYEQTDGCRMEFLQRSLDDDTAAPCGRCDNCAGVWFPQDVGGAAADAAGESLDRVGVPIEARRQWPTGADRVGVPVKGRIPADEQAAEGRALARLTDLGWGGTLRELFAAGAADAPVSRQVLDACVRVLAGWGWEQRPVAVIAMPSRSHPQLVDSLARGLSEIGRLPFLGALAFANGGPTGQPGGNSVFRLAGLWERFSAEGLEVPDGPVLLVDDLADSRWTLTVAARELRRAGAGQVLPFLLALRG</sequence>
<dbReference type="InterPro" id="IPR011545">
    <property type="entry name" value="DEAD/DEAH_box_helicase_dom"/>
</dbReference>
<dbReference type="InterPro" id="IPR014001">
    <property type="entry name" value="Helicase_ATP-bd"/>
</dbReference>
<evidence type="ECO:0000259" key="11">
    <source>
        <dbReference type="PROSITE" id="PS51192"/>
    </source>
</evidence>
<dbReference type="InterPro" id="IPR001650">
    <property type="entry name" value="Helicase_C-like"/>
</dbReference>
<dbReference type="SUPFAM" id="SSF52540">
    <property type="entry name" value="P-loop containing nucleoside triphosphate hydrolases"/>
    <property type="match status" value="1"/>
</dbReference>
<comment type="similarity">
    <text evidence="1">Belongs to the helicase family. RecQ subfamily.</text>
</comment>
<comment type="caution">
    <text evidence="13">The sequence shown here is derived from an EMBL/GenBank/DDBJ whole genome shotgun (WGS) entry which is preliminary data.</text>
</comment>
<keyword evidence="13" id="KW-0347">Helicase</keyword>
<dbReference type="Pfam" id="PF00271">
    <property type="entry name" value="Helicase_C"/>
    <property type="match status" value="1"/>
</dbReference>
<evidence type="ECO:0000313" key="13">
    <source>
        <dbReference type="EMBL" id="MEJ1087146.1"/>
    </source>
</evidence>
<dbReference type="PROSITE" id="PS51192">
    <property type="entry name" value="HELICASE_ATP_BIND_1"/>
    <property type="match status" value="1"/>
</dbReference>
<dbReference type="InterPro" id="IPR000836">
    <property type="entry name" value="PRTase_dom"/>
</dbReference>
<dbReference type="InterPro" id="IPR027417">
    <property type="entry name" value="P-loop_NTPase"/>
</dbReference>
<evidence type="ECO:0000256" key="6">
    <source>
        <dbReference type="ARBA" id="ARBA00023235"/>
    </source>
</evidence>
<dbReference type="GO" id="GO:0004386">
    <property type="term" value="F:helicase activity"/>
    <property type="evidence" value="ECO:0007669"/>
    <property type="project" value="UniProtKB-KW"/>
</dbReference>
<keyword evidence="2" id="KW-0547">Nucleotide-binding</keyword>
<reference evidence="13 14" key="1">
    <citation type="submission" date="2024-02" db="EMBL/GenBank/DDBJ databases">
        <authorList>
            <person name="Saticioglu I.B."/>
        </authorList>
    </citation>
    <scope>NUCLEOTIDE SEQUENCE [LARGE SCALE GENOMIC DNA]</scope>
    <source>
        <strain evidence="13 14">Mu-80</strain>
    </source>
</reference>
<dbReference type="InterPro" id="IPR002464">
    <property type="entry name" value="DNA/RNA_helicase_DEAH_CS"/>
</dbReference>
<dbReference type="EMBL" id="JBBDGM010000002">
    <property type="protein sequence ID" value="MEJ1087146.1"/>
    <property type="molecule type" value="Genomic_DNA"/>
</dbReference>
<dbReference type="EC" id="5.6.2.4" evidence="8"/>
<dbReference type="InterPro" id="IPR032284">
    <property type="entry name" value="RecQ_Zn-bd"/>
</dbReference>
<dbReference type="SMART" id="SM00487">
    <property type="entry name" value="DEXDc"/>
    <property type="match status" value="1"/>
</dbReference>